<dbReference type="InterPro" id="IPR002701">
    <property type="entry name" value="CM_II_prokaryot"/>
</dbReference>
<keyword evidence="2" id="KW-0413">Isomerase</keyword>
<dbReference type="GO" id="GO:0016835">
    <property type="term" value="F:carbon-oxygen lyase activity"/>
    <property type="evidence" value="ECO:0007669"/>
    <property type="project" value="InterPro"/>
</dbReference>
<accession>A0A7C5R0L0</accession>
<dbReference type="InterPro" id="IPR051331">
    <property type="entry name" value="Chorismate_mutase-related"/>
</dbReference>
<dbReference type="GO" id="GO:0046417">
    <property type="term" value="P:chorismate metabolic process"/>
    <property type="evidence" value="ECO:0007669"/>
    <property type="project" value="InterPro"/>
</dbReference>
<dbReference type="Pfam" id="PF01817">
    <property type="entry name" value="CM_2"/>
    <property type="match status" value="1"/>
</dbReference>
<dbReference type="PIRSF" id="PIRSF029775">
    <property type="entry name" value="Isochor_pyr_lyas"/>
    <property type="match status" value="1"/>
</dbReference>
<evidence type="ECO:0000313" key="5">
    <source>
        <dbReference type="EMBL" id="HHL42883.1"/>
    </source>
</evidence>
<comment type="caution">
    <text evidence="5">The sequence shown here is derived from an EMBL/GenBank/DDBJ whole genome shotgun (WGS) entry which is preliminary data.</text>
</comment>
<feature type="binding site" evidence="3">
    <location>
        <position position="43"/>
    </location>
    <ligand>
        <name>substrate</name>
    </ligand>
</feature>
<feature type="binding site" evidence="3">
    <location>
        <position position="32"/>
    </location>
    <ligand>
        <name>substrate</name>
    </ligand>
</feature>
<evidence type="ECO:0000259" key="4">
    <source>
        <dbReference type="PROSITE" id="PS51168"/>
    </source>
</evidence>
<dbReference type="GO" id="GO:0009697">
    <property type="term" value="P:salicylic acid biosynthetic process"/>
    <property type="evidence" value="ECO:0007669"/>
    <property type="project" value="InterPro"/>
</dbReference>
<dbReference type="EC" id="5.4.99.5" evidence="1"/>
<evidence type="ECO:0000256" key="3">
    <source>
        <dbReference type="PIRSR" id="PIRSR029775-1"/>
    </source>
</evidence>
<dbReference type="SMART" id="SM00830">
    <property type="entry name" value="CM_2"/>
    <property type="match status" value="1"/>
</dbReference>
<reference evidence="5" key="1">
    <citation type="journal article" date="2020" name="mSystems">
        <title>Genome- and Community-Level Interaction Insights into Carbon Utilization and Element Cycling Functions of Hydrothermarchaeota in Hydrothermal Sediment.</title>
        <authorList>
            <person name="Zhou Z."/>
            <person name="Liu Y."/>
            <person name="Xu W."/>
            <person name="Pan J."/>
            <person name="Luo Z.H."/>
            <person name="Li M."/>
        </authorList>
    </citation>
    <scope>NUCLEOTIDE SEQUENCE [LARGE SCALE GENOMIC DNA]</scope>
    <source>
        <strain evidence="5">HyVt-485</strain>
    </source>
</reference>
<feature type="domain" description="Chorismate mutase" evidence="4">
    <location>
        <begin position="5"/>
        <end position="95"/>
    </location>
</feature>
<dbReference type="Proteomes" id="UP000885830">
    <property type="component" value="Unassembled WGS sequence"/>
</dbReference>
<feature type="binding site" evidence="3">
    <location>
        <position position="91"/>
    </location>
    <ligand>
        <name>substrate</name>
    </ligand>
</feature>
<feature type="binding site" evidence="3">
    <location>
        <position position="15"/>
    </location>
    <ligand>
        <name>substrate</name>
    </ligand>
</feature>
<sequence length="104" mass="12094">MTKPPKDCQTMQDVRLGVDHIDRELVKLIARRQAYMSAAARIKTDRHTVHDEARIEDVIQKVKVQALATGLSIDIAEPVWRELIKQSIAFEFLEWDRLRRQKTG</sequence>
<dbReference type="PROSITE" id="PS51168">
    <property type="entry name" value="CHORISMATE_MUT_2"/>
    <property type="match status" value="1"/>
</dbReference>
<dbReference type="PANTHER" id="PTHR38041:SF1">
    <property type="entry name" value="CHORISMATE MUTASE"/>
    <property type="match status" value="1"/>
</dbReference>
<organism evidence="5">
    <name type="scientific">Hellea balneolensis</name>
    <dbReference type="NCBI Taxonomy" id="287478"/>
    <lineage>
        <taxon>Bacteria</taxon>
        <taxon>Pseudomonadati</taxon>
        <taxon>Pseudomonadota</taxon>
        <taxon>Alphaproteobacteria</taxon>
        <taxon>Maricaulales</taxon>
        <taxon>Robiginitomaculaceae</taxon>
        <taxon>Hellea</taxon>
    </lineage>
</organism>
<dbReference type="InterPro" id="IPR036263">
    <property type="entry name" value="Chorismate_II_sf"/>
</dbReference>
<dbReference type="PANTHER" id="PTHR38041">
    <property type="entry name" value="CHORISMATE MUTASE"/>
    <property type="match status" value="1"/>
</dbReference>
<dbReference type="Gene3D" id="1.20.59.10">
    <property type="entry name" value="Chorismate mutase"/>
    <property type="match status" value="1"/>
</dbReference>
<name>A0A7C5R0L0_9PROT</name>
<dbReference type="AlphaFoldDB" id="A0A7C5R0L0"/>
<gene>
    <name evidence="5" type="ORF">ENJ42_04635</name>
</gene>
<dbReference type="EMBL" id="DRMJ01000234">
    <property type="protein sequence ID" value="HHL42883.1"/>
    <property type="molecule type" value="Genomic_DNA"/>
</dbReference>
<proteinExistence type="predicted"/>
<protein>
    <recommendedName>
        <fullName evidence="1">chorismate mutase</fullName>
        <ecNumber evidence="1">5.4.99.5</ecNumber>
    </recommendedName>
</protein>
<dbReference type="GO" id="GO:0004106">
    <property type="term" value="F:chorismate mutase activity"/>
    <property type="evidence" value="ECO:0007669"/>
    <property type="project" value="UniProtKB-EC"/>
</dbReference>
<evidence type="ECO:0000256" key="2">
    <source>
        <dbReference type="ARBA" id="ARBA00023235"/>
    </source>
</evidence>
<dbReference type="InterPro" id="IPR036979">
    <property type="entry name" value="CM_dom_sf"/>
</dbReference>
<dbReference type="SUPFAM" id="SSF48600">
    <property type="entry name" value="Chorismate mutase II"/>
    <property type="match status" value="1"/>
</dbReference>
<evidence type="ECO:0000256" key="1">
    <source>
        <dbReference type="ARBA" id="ARBA00012404"/>
    </source>
</evidence>
<dbReference type="InterPro" id="IPR008241">
    <property type="entry name" value="Isochorismate_pyruvate-lyase"/>
</dbReference>